<organism evidence="6 7">
    <name type="scientific">Staphylococcus felis</name>
    <dbReference type="NCBI Taxonomy" id="46127"/>
    <lineage>
        <taxon>Bacteria</taxon>
        <taxon>Bacillati</taxon>
        <taxon>Bacillota</taxon>
        <taxon>Bacilli</taxon>
        <taxon>Bacillales</taxon>
        <taxon>Staphylococcaceae</taxon>
        <taxon>Staphylococcus</taxon>
    </lineage>
</organism>
<evidence type="ECO:0000259" key="5">
    <source>
        <dbReference type="PROSITE" id="PS50931"/>
    </source>
</evidence>
<dbReference type="OrthoDB" id="9803735at2"/>
<dbReference type="InterPro" id="IPR036390">
    <property type="entry name" value="WH_DNA-bd_sf"/>
</dbReference>
<accession>A0A3E0INH7</accession>
<feature type="domain" description="HTH lysR-type" evidence="5">
    <location>
        <begin position="1"/>
        <end position="58"/>
    </location>
</feature>
<evidence type="ECO:0000256" key="3">
    <source>
        <dbReference type="ARBA" id="ARBA00023125"/>
    </source>
</evidence>
<dbReference type="InterPro" id="IPR036388">
    <property type="entry name" value="WH-like_DNA-bd_sf"/>
</dbReference>
<keyword evidence="3" id="KW-0238">DNA-binding</keyword>
<dbReference type="EMBL" id="QKXQ01000397">
    <property type="protein sequence ID" value="REH93611.1"/>
    <property type="molecule type" value="Genomic_DNA"/>
</dbReference>
<evidence type="ECO:0000256" key="2">
    <source>
        <dbReference type="ARBA" id="ARBA00023015"/>
    </source>
</evidence>
<dbReference type="Gene3D" id="1.10.10.10">
    <property type="entry name" value="Winged helix-like DNA-binding domain superfamily/Winged helix DNA-binding domain"/>
    <property type="match status" value="1"/>
</dbReference>
<dbReference type="SUPFAM" id="SSF46785">
    <property type="entry name" value="Winged helix' DNA-binding domain"/>
    <property type="match status" value="1"/>
</dbReference>
<dbReference type="AlphaFoldDB" id="A0A3E0INH7"/>
<dbReference type="PRINTS" id="PR00039">
    <property type="entry name" value="HTHLYSR"/>
</dbReference>
<evidence type="ECO:0000313" key="7">
    <source>
        <dbReference type="Proteomes" id="UP000256562"/>
    </source>
</evidence>
<dbReference type="GO" id="GO:0003677">
    <property type="term" value="F:DNA binding"/>
    <property type="evidence" value="ECO:0007669"/>
    <property type="project" value="UniProtKB-KW"/>
</dbReference>
<dbReference type="PANTHER" id="PTHR30346:SF28">
    <property type="entry name" value="HTH-TYPE TRANSCRIPTIONAL REGULATOR CYNR"/>
    <property type="match status" value="1"/>
</dbReference>
<dbReference type="Pfam" id="PF03466">
    <property type="entry name" value="LysR_substrate"/>
    <property type="match status" value="1"/>
</dbReference>
<evidence type="ECO:0000256" key="1">
    <source>
        <dbReference type="ARBA" id="ARBA00009437"/>
    </source>
</evidence>
<name>A0A3E0INH7_9STAP</name>
<comment type="similarity">
    <text evidence="1">Belongs to the LysR transcriptional regulatory family.</text>
</comment>
<gene>
    <name evidence="6" type="ORF">DOS83_08645</name>
</gene>
<sequence>MEIKQLKYFVEVAKREHISEAALELNIAQSAVSKHIRQLEKELNTTLFYRRGRNVFLTSEGKRLLNDAERILEQVHFTVSQFQSHADTEHHTIRIGYSNGSVTQILPTILALIENTLEVTVIPNMIEDALILRALHEQSIDIALTTHSDSQSEYRNIALYEEAYAIYGHKDTPLLNIPNPPLKDLLKQTLYIYEPLPYDLKTYLHQHAIHPVYTINNPQFARFILQNQKGFVLAPTYLNLYSRNEQWKQVLLSHTDFKKSVYLIYRNELQKPLLEDVIHILTKHIQQHTTYH</sequence>
<dbReference type="FunFam" id="1.10.10.10:FF:000001">
    <property type="entry name" value="LysR family transcriptional regulator"/>
    <property type="match status" value="1"/>
</dbReference>
<dbReference type="PROSITE" id="PS50931">
    <property type="entry name" value="HTH_LYSR"/>
    <property type="match status" value="1"/>
</dbReference>
<comment type="caution">
    <text evidence="6">The sequence shown here is derived from an EMBL/GenBank/DDBJ whole genome shotgun (WGS) entry which is preliminary data.</text>
</comment>
<dbReference type="Gene3D" id="3.40.190.290">
    <property type="match status" value="1"/>
</dbReference>
<dbReference type="InterPro" id="IPR005119">
    <property type="entry name" value="LysR_subst-bd"/>
</dbReference>
<dbReference type="Pfam" id="PF00126">
    <property type="entry name" value="HTH_1"/>
    <property type="match status" value="1"/>
</dbReference>
<dbReference type="GO" id="GO:0032993">
    <property type="term" value="C:protein-DNA complex"/>
    <property type="evidence" value="ECO:0007669"/>
    <property type="project" value="TreeGrafter"/>
</dbReference>
<dbReference type="GO" id="GO:0003700">
    <property type="term" value="F:DNA-binding transcription factor activity"/>
    <property type="evidence" value="ECO:0007669"/>
    <property type="project" value="InterPro"/>
</dbReference>
<keyword evidence="4" id="KW-0804">Transcription</keyword>
<dbReference type="Proteomes" id="UP000256562">
    <property type="component" value="Unassembled WGS sequence"/>
</dbReference>
<dbReference type="RefSeq" id="WP_116094663.1">
    <property type="nucleotide sequence ID" value="NZ_QKXN01000090.1"/>
</dbReference>
<evidence type="ECO:0000313" key="6">
    <source>
        <dbReference type="EMBL" id="REH93611.1"/>
    </source>
</evidence>
<keyword evidence="2" id="KW-0805">Transcription regulation</keyword>
<protein>
    <submittedName>
        <fullName evidence="6">LysR family transcriptional regulator</fullName>
    </submittedName>
</protein>
<dbReference type="NCBIfam" id="NF047354">
    <property type="entry name" value="trans_reg_GltC"/>
    <property type="match status" value="1"/>
</dbReference>
<dbReference type="CDD" id="cd05466">
    <property type="entry name" value="PBP2_LTTR_substrate"/>
    <property type="match status" value="1"/>
</dbReference>
<dbReference type="PANTHER" id="PTHR30346">
    <property type="entry name" value="TRANSCRIPTIONAL DUAL REGULATOR HCAR-RELATED"/>
    <property type="match status" value="1"/>
</dbReference>
<dbReference type="SUPFAM" id="SSF53850">
    <property type="entry name" value="Periplasmic binding protein-like II"/>
    <property type="match status" value="1"/>
</dbReference>
<reference evidence="6 7" key="1">
    <citation type="journal article" date="2018" name="Vet. Microbiol.">
        <title>Characterisation of Staphylococcus felis isolated from cats using whole genome sequencing.</title>
        <authorList>
            <person name="Worthing K."/>
            <person name="Pang S."/>
            <person name="Trott D.J."/>
            <person name="Abraham S."/>
            <person name="Coombs G.W."/>
            <person name="Jordan D."/>
            <person name="McIntyre L."/>
            <person name="Davies M.R."/>
            <person name="Norris J."/>
        </authorList>
    </citation>
    <scope>NUCLEOTIDE SEQUENCE [LARGE SCALE GENOMIC DNA]</scope>
    <source>
        <strain evidence="6 7">F9</strain>
    </source>
</reference>
<dbReference type="InterPro" id="IPR000847">
    <property type="entry name" value="LysR_HTH_N"/>
</dbReference>
<proteinExistence type="inferred from homology"/>
<evidence type="ECO:0000256" key="4">
    <source>
        <dbReference type="ARBA" id="ARBA00023163"/>
    </source>
</evidence>